<keyword evidence="3" id="KW-1185">Reference proteome</keyword>
<evidence type="ECO:0000313" key="3">
    <source>
        <dbReference type="Proteomes" id="UP000001062"/>
    </source>
</evidence>
<proteinExistence type="predicted"/>
<dbReference type="SMART" id="SM00731">
    <property type="entry name" value="SprT"/>
    <property type="match status" value="1"/>
</dbReference>
<name>F2K4L5_MARM1</name>
<dbReference type="KEGG" id="mme:Marme_2165"/>
<protein>
    <recommendedName>
        <fullName evidence="1">SprT-like domain-containing protein</fullName>
    </recommendedName>
</protein>
<dbReference type="STRING" id="717774.Marme_2165"/>
<dbReference type="PANTHER" id="PTHR38773:SF1">
    <property type="entry name" value="PROTEIN SPRT"/>
    <property type="match status" value="1"/>
</dbReference>
<dbReference type="Pfam" id="PF10263">
    <property type="entry name" value="SprT-like"/>
    <property type="match status" value="1"/>
</dbReference>
<dbReference type="NCBIfam" id="NF003421">
    <property type="entry name" value="PRK04860.1"/>
    <property type="match status" value="1"/>
</dbReference>
<dbReference type="EMBL" id="CP002583">
    <property type="protein sequence ID" value="ADZ91408.1"/>
    <property type="molecule type" value="Genomic_DNA"/>
</dbReference>
<gene>
    <name evidence="2" type="ordered locus">Marme_2165</name>
</gene>
<accession>F2K4L5</accession>
<dbReference type="HOGENOM" id="CLU_113336_0_1_6"/>
<organism evidence="2 3">
    <name type="scientific">Marinomonas mediterranea (strain ATCC 700492 / JCM 21426 / NBRC 103028 / MMB-1)</name>
    <dbReference type="NCBI Taxonomy" id="717774"/>
    <lineage>
        <taxon>Bacteria</taxon>
        <taxon>Pseudomonadati</taxon>
        <taxon>Pseudomonadota</taxon>
        <taxon>Gammaproteobacteria</taxon>
        <taxon>Oceanospirillales</taxon>
        <taxon>Oceanospirillaceae</taxon>
        <taxon>Marinomonas</taxon>
    </lineage>
</organism>
<dbReference type="InterPro" id="IPR006640">
    <property type="entry name" value="SprT-like_domain"/>
</dbReference>
<dbReference type="AlphaFoldDB" id="F2K4L5"/>
<dbReference type="PANTHER" id="PTHR38773">
    <property type="entry name" value="PROTEIN SPRT"/>
    <property type="match status" value="1"/>
</dbReference>
<feature type="domain" description="SprT-like" evidence="1">
    <location>
        <begin position="12"/>
        <end position="160"/>
    </location>
</feature>
<dbReference type="GO" id="GO:0006950">
    <property type="term" value="P:response to stress"/>
    <property type="evidence" value="ECO:0007669"/>
    <property type="project" value="UniProtKB-ARBA"/>
</dbReference>
<dbReference type="OrthoDB" id="267364at2"/>
<dbReference type="Gene3D" id="3.30.2010.10">
    <property type="entry name" value="Metalloproteases ('zincins'), catalytic domain"/>
    <property type="match status" value="1"/>
</dbReference>
<dbReference type="Proteomes" id="UP000001062">
    <property type="component" value="Chromosome"/>
</dbReference>
<sequence length="171" mass="20020">MDIIIDYERVELKVRECMNIASQYFSTTLRTPSFNFKQKGRAAGTAYLQKNEIRLNSYMYAQSPDEFIESVIPHEVAHIVVYQIYGSEVSPHGREWKAIMERLFGVPAARTHNFKLPPRKEGYEYRCACSVHEFTAHRHSRARKGTEYMCRKCRTTLKYTGTIKKRQAEEV</sequence>
<evidence type="ECO:0000313" key="2">
    <source>
        <dbReference type="EMBL" id="ADZ91408.1"/>
    </source>
</evidence>
<evidence type="ECO:0000259" key="1">
    <source>
        <dbReference type="SMART" id="SM00731"/>
    </source>
</evidence>
<dbReference type="eggNOG" id="COG3091">
    <property type="taxonomic scope" value="Bacteria"/>
</dbReference>
<reference evidence="2 3" key="1">
    <citation type="journal article" date="2012" name="Stand. Genomic Sci.">
        <title>Complete genome sequence of the melanogenic marine bacterium Marinomonas mediterranea type strain (MMB-1(T)).</title>
        <authorList>
            <person name="Lucas-Elio P."/>
            <person name="Goodwin L."/>
            <person name="Woyke T."/>
            <person name="Pitluck S."/>
            <person name="Nolan M."/>
            <person name="Kyrpides N.C."/>
            <person name="Detter J.C."/>
            <person name="Copeland A."/>
            <person name="Teshima H."/>
            <person name="Bruce D."/>
            <person name="Detter C."/>
            <person name="Tapia R."/>
            <person name="Han S."/>
            <person name="Land M.L."/>
            <person name="Ivanova N."/>
            <person name="Mikhailova N."/>
            <person name="Johnston A.W."/>
            <person name="Sanchez-Amat A."/>
        </authorList>
    </citation>
    <scope>NUCLEOTIDE SEQUENCE [LARGE SCALE GENOMIC DNA]</scope>
    <source>
        <strain evidence="3">ATCC 700492 / JCM 21426 / NBRC 103028 / MMB-1</strain>
    </source>
</reference>